<reference evidence="1 2" key="1">
    <citation type="submission" date="2020-05" db="EMBL/GenBank/DDBJ databases">
        <title>Complete genome sequencing of Campylobacter and Arcobacter type strains.</title>
        <authorList>
            <person name="Miller W.G."/>
            <person name="Yee E."/>
        </authorList>
    </citation>
    <scope>NUCLEOTIDE SEQUENCE [LARGE SCALE GENOMIC DNA]</scope>
    <source>
        <strain evidence="1 2">LMG 6451</strain>
    </source>
</reference>
<dbReference type="Proteomes" id="UP000509722">
    <property type="component" value="Chromosome"/>
</dbReference>
<organism evidence="1 2">
    <name type="scientific">Campylobacter ureolyticus</name>
    <dbReference type="NCBI Taxonomy" id="827"/>
    <lineage>
        <taxon>Bacteria</taxon>
        <taxon>Pseudomonadati</taxon>
        <taxon>Campylobacterota</taxon>
        <taxon>Epsilonproteobacteria</taxon>
        <taxon>Campylobacterales</taxon>
        <taxon>Campylobacteraceae</taxon>
        <taxon>Campylobacter</taxon>
    </lineage>
</organism>
<name>A0AAE7EAC0_9BACT</name>
<dbReference type="EMBL" id="CP053832">
    <property type="protein sequence ID" value="QKF84546.1"/>
    <property type="molecule type" value="Genomic_DNA"/>
</dbReference>
<evidence type="ECO:0000313" key="1">
    <source>
        <dbReference type="EMBL" id="QKF84546.1"/>
    </source>
</evidence>
<gene>
    <name evidence="1" type="ORF">CURT_1068</name>
</gene>
<accession>A0AAE7EAC0</accession>
<dbReference type="AlphaFoldDB" id="A0AAE7EAC0"/>
<protein>
    <submittedName>
        <fullName evidence="1">Anaerobic ribonucleoside triphosphate reductase (N-terminal region)</fullName>
    </submittedName>
</protein>
<proteinExistence type="predicted"/>
<sequence>MMNKDEILEKNKDKRTKCIVYTRCMGYHRPVESFNVGKKGEHNERIKFIEPCGGCK</sequence>
<evidence type="ECO:0000313" key="2">
    <source>
        <dbReference type="Proteomes" id="UP000509722"/>
    </source>
</evidence>